<dbReference type="AlphaFoldDB" id="F0T7H6"/>
<evidence type="ECO:0000313" key="3">
    <source>
        <dbReference type="Proteomes" id="UP000007490"/>
    </source>
</evidence>
<gene>
    <name evidence="2" type="ordered locus">Metbo_1302</name>
</gene>
<dbReference type="Gene3D" id="3.90.550.10">
    <property type="entry name" value="Spore Coat Polysaccharide Biosynthesis Protein SpsA, Chain A"/>
    <property type="match status" value="1"/>
</dbReference>
<keyword evidence="3" id="KW-1185">Reference proteome</keyword>
<keyword evidence="2" id="KW-0808">Transferase</keyword>
<dbReference type="EMBL" id="CP002551">
    <property type="protein sequence ID" value="ADZ09544.1"/>
    <property type="molecule type" value="Genomic_DNA"/>
</dbReference>
<reference evidence="2 3" key="2">
    <citation type="journal article" date="2014" name="Int. J. Syst. Evol. Microbiol.">
        <title>Methanobacterium paludis sp. nov. and a novel strain of Methanobacterium lacus isolated from northern peatlands.</title>
        <authorList>
            <person name="Cadillo-Quiroz H."/>
            <person name="Brauer S.L."/>
            <person name="Goodson N."/>
            <person name="Yavitt J.B."/>
            <person name="Zinder S.H."/>
        </authorList>
    </citation>
    <scope>NUCLEOTIDE SEQUENCE [LARGE SCALE GENOMIC DNA]</scope>
    <source>
        <strain evidence="2 3">AL-21</strain>
    </source>
</reference>
<dbReference type="HOGENOM" id="CLU_065962_1_0_2"/>
<dbReference type="InterPro" id="IPR001173">
    <property type="entry name" value="Glyco_trans_2-like"/>
</dbReference>
<name>F0T7H6_METLA</name>
<protein>
    <submittedName>
        <fullName evidence="2">Glycosyl transferase family 2</fullName>
    </submittedName>
</protein>
<dbReference type="STRING" id="877455.Metbo_1302"/>
<dbReference type="Pfam" id="PF00535">
    <property type="entry name" value="Glycos_transf_2"/>
    <property type="match status" value="1"/>
</dbReference>
<organism evidence="2 3">
    <name type="scientific">Methanobacterium lacus (strain AL-21)</name>
    <dbReference type="NCBI Taxonomy" id="877455"/>
    <lineage>
        <taxon>Archaea</taxon>
        <taxon>Methanobacteriati</taxon>
        <taxon>Methanobacteriota</taxon>
        <taxon>Methanomada group</taxon>
        <taxon>Methanobacteria</taxon>
        <taxon>Methanobacteriales</taxon>
        <taxon>Methanobacteriaceae</taxon>
        <taxon>Methanobacterium</taxon>
    </lineage>
</organism>
<sequence length="282" mass="32771">MNKQGISVIIHTLNEEKNLVNCLESVKWADDIVLIDNYSDDKTVEIAKSFTDRIFFCERVGFIEPARKFAVEQAKNEWVLIVDADEMVPLKMKQKLESIVADDLGDVVSIPHNNYFFGSKMERTGWGPLQDTHYRFYKKSLVELSDKIHSDPVIAESARIISIEDPDEGFVHFNYFTVEQFVEKMNRYTSIEAEGLFDAGDDLNSKQLALRVFDEFKLRYISFKGYKEGFRGLSMSLMMAAYRLTVLMKLKLMRNYSSKKPQKEVRKDYQKIADGIIEEYED</sequence>
<dbReference type="SUPFAM" id="SSF53448">
    <property type="entry name" value="Nucleotide-diphospho-sugar transferases"/>
    <property type="match status" value="1"/>
</dbReference>
<dbReference type="GeneID" id="10277753"/>
<dbReference type="PANTHER" id="PTHR43630:SF2">
    <property type="entry name" value="GLYCOSYLTRANSFERASE"/>
    <property type="match status" value="1"/>
</dbReference>
<dbReference type="OrthoDB" id="46222at2157"/>
<proteinExistence type="predicted"/>
<dbReference type="GO" id="GO:0016740">
    <property type="term" value="F:transferase activity"/>
    <property type="evidence" value="ECO:0007669"/>
    <property type="project" value="UniProtKB-KW"/>
</dbReference>
<dbReference type="Proteomes" id="UP000007490">
    <property type="component" value="Chromosome"/>
</dbReference>
<dbReference type="PANTHER" id="PTHR43630">
    <property type="entry name" value="POLY-BETA-1,6-N-ACETYL-D-GLUCOSAMINE SYNTHASE"/>
    <property type="match status" value="1"/>
</dbReference>
<evidence type="ECO:0000259" key="1">
    <source>
        <dbReference type="Pfam" id="PF00535"/>
    </source>
</evidence>
<dbReference type="KEGG" id="mel:Metbo_1302"/>
<dbReference type="CDD" id="cd02511">
    <property type="entry name" value="Beta4Glucosyltransferase"/>
    <property type="match status" value="1"/>
</dbReference>
<evidence type="ECO:0000313" key="2">
    <source>
        <dbReference type="EMBL" id="ADZ09544.1"/>
    </source>
</evidence>
<dbReference type="eggNOG" id="arCOG00894">
    <property type="taxonomic scope" value="Archaea"/>
</dbReference>
<dbReference type="RefSeq" id="WP_013644895.1">
    <property type="nucleotide sequence ID" value="NC_015216.1"/>
</dbReference>
<feature type="domain" description="Glycosyltransferase 2-like" evidence="1">
    <location>
        <begin position="7"/>
        <end position="119"/>
    </location>
</feature>
<reference evidence="3" key="1">
    <citation type="submission" date="2011-02" db="EMBL/GenBank/DDBJ databases">
        <title>Complete sequence of Methanobacterium sp. AL-21.</title>
        <authorList>
            <consortium name="US DOE Joint Genome Institute"/>
            <person name="Lucas S."/>
            <person name="Copeland A."/>
            <person name="Lapidus A."/>
            <person name="Cheng J.-F."/>
            <person name="Goodwin L."/>
            <person name="Pitluck S."/>
            <person name="Chertkov O."/>
            <person name="Detter J.C."/>
            <person name="Han C."/>
            <person name="Tapia R."/>
            <person name="Land M."/>
            <person name="Hauser L."/>
            <person name="Kyrpides N."/>
            <person name="Ivanova N."/>
            <person name="Mikhailova N."/>
            <person name="Pagani I."/>
            <person name="Cadillo-Quiroz H."/>
            <person name="Imachi H."/>
            <person name="Zinder S."/>
            <person name="Liu W."/>
            <person name="Woyke T."/>
        </authorList>
    </citation>
    <scope>NUCLEOTIDE SEQUENCE [LARGE SCALE GENOMIC DNA]</scope>
    <source>
        <strain evidence="3">AL-21</strain>
    </source>
</reference>
<dbReference type="InterPro" id="IPR029044">
    <property type="entry name" value="Nucleotide-diphossugar_trans"/>
</dbReference>
<accession>F0T7H6</accession>